<dbReference type="Gene3D" id="1.25.40.990">
    <property type="match status" value="1"/>
</dbReference>
<protein>
    <submittedName>
        <fullName evidence="3">SAC3/GANP/THP3 conserved domain-containing protein</fullName>
    </submittedName>
</protein>
<sequence length="190" mass="22694">MTIQCIRNEFSVDVYETHARIAVEKGDKEEFNQCQNQLKMLYKELKNCPNKFEFTAYRLLFFVYTENSSDIISTLAGLNDEYFKDVCVKFATQIRLAWFLGDYSKLFRLYRRGPPRMCVYLMELFLDRERRRALKIMLKSYRPFLPVELATKELGFECKEDCLQYLLDLQIPLDDERCKVDCRQCASLNF</sequence>
<dbReference type="WBParaSite" id="nRc.2.0.1.t02562-RA">
    <property type="protein sequence ID" value="nRc.2.0.1.t02562-RA"/>
    <property type="gene ID" value="nRc.2.0.1.g02562"/>
</dbReference>
<keyword evidence="2" id="KW-1185">Reference proteome</keyword>
<proteinExistence type="predicted"/>
<dbReference type="InterPro" id="IPR045107">
    <property type="entry name" value="SAC3/GANP/THP3"/>
</dbReference>
<dbReference type="AlphaFoldDB" id="A0A915HMJ2"/>
<organism evidence="2 3">
    <name type="scientific">Romanomermis culicivorax</name>
    <name type="common">Nematode worm</name>
    <dbReference type="NCBI Taxonomy" id="13658"/>
    <lineage>
        <taxon>Eukaryota</taxon>
        <taxon>Metazoa</taxon>
        <taxon>Ecdysozoa</taxon>
        <taxon>Nematoda</taxon>
        <taxon>Enoplea</taxon>
        <taxon>Dorylaimia</taxon>
        <taxon>Mermithida</taxon>
        <taxon>Mermithoidea</taxon>
        <taxon>Mermithidae</taxon>
        <taxon>Romanomermis</taxon>
    </lineage>
</organism>
<evidence type="ECO:0000259" key="1">
    <source>
        <dbReference type="Pfam" id="PF03399"/>
    </source>
</evidence>
<dbReference type="PANTHER" id="PTHR12436:SF4">
    <property type="entry name" value="LEUKOCYTE RECEPTOR CLUSTER MEMBER 8"/>
    <property type="match status" value="1"/>
</dbReference>
<dbReference type="OMA" id="ANYHRFF"/>
<name>A0A915HMJ2_ROMCU</name>
<feature type="domain" description="SAC3/GANP/THP3 conserved" evidence="1">
    <location>
        <begin position="22"/>
        <end position="171"/>
    </location>
</feature>
<evidence type="ECO:0000313" key="3">
    <source>
        <dbReference type="WBParaSite" id="nRc.2.0.1.t02562-RA"/>
    </source>
</evidence>
<reference evidence="3" key="1">
    <citation type="submission" date="2022-11" db="UniProtKB">
        <authorList>
            <consortium name="WormBaseParasite"/>
        </authorList>
    </citation>
    <scope>IDENTIFICATION</scope>
</reference>
<accession>A0A915HMJ2</accession>
<dbReference type="InterPro" id="IPR005062">
    <property type="entry name" value="SAC3/GANP/THP3_conserved"/>
</dbReference>
<dbReference type="Pfam" id="PF03399">
    <property type="entry name" value="SAC3_GANP"/>
    <property type="match status" value="1"/>
</dbReference>
<dbReference type="GO" id="GO:0005634">
    <property type="term" value="C:nucleus"/>
    <property type="evidence" value="ECO:0007669"/>
    <property type="project" value="TreeGrafter"/>
</dbReference>
<evidence type="ECO:0000313" key="2">
    <source>
        <dbReference type="Proteomes" id="UP000887565"/>
    </source>
</evidence>
<dbReference type="PANTHER" id="PTHR12436">
    <property type="entry name" value="80 KDA MCM3-ASSOCIATED PROTEIN"/>
    <property type="match status" value="1"/>
</dbReference>
<dbReference type="Proteomes" id="UP000887565">
    <property type="component" value="Unplaced"/>
</dbReference>